<evidence type="ECO:0000256" key="6">
    <source>
        <dbReference type="ARBA" id="ARBA00022741"/>
    </source>
</evidence>
<dbReference type="GO" id="GO:0005524">
    <property type="term" value="F:ATP binding"/>
    <property type="evidence" value="ECO:0007669"/>
    <property type="project" value="UniProtKB-KW"/>
</dbReference>
<comment type="caution">
    <text evidence="13">The sequence shown here is derived from an EMBL/GenBank/DDBJ whole genome shotgun (WGS) entry which is preliminary data.</text>
</comment>
<evidence type="ECO:0000259" key="12">
    <source>
        <dbReference type="Pfam" id="PF02272"/>
    </source>
</evidence>
<evidence type="ECO:0000313" key="14">
    <source>
        <dbReference type="Proteomes" id="UP001268610"/>
    </source>
</evidence>
<organism evidence="13 14">
    <name type="scientific">Rhizobium hidalgonense</name>
    <dbReference type="NCBI Taxonomy" id="1538159"/>
    <lineage>
        <taxon>Bacteria</taxon>
        <taxon>Pseudomonadati</taxon>
        <taxon>Pseudomonadota</taxon>
        <taxon>Alphaproteobacteria</taxon>
        <taxon>Hyphomicrobiales</taxon>
        <taxon>Rhizobiaceae</taxon>
        <taxon>Rhizobium/Agrobacterium group</taxon>
        <taxon>Rhizobium</taxon>
    </lineage>
</organism>
<feature type="non-terminal residue" evidence="13">
    <location>
        <position position="1"/>
    </location>
</feature>
<accession>A0AAJ2H3D8</accession>
<evidence type="ECO:0000256" key="11">
    <source>
        <dbReference type="ARBA" id="ARBA00032577"/>
    </source>
</evidence>
<keyword evidence="10" id="KW-0030">Aminoacyl-tRNA synthetase</keyword>
<evidence type="ECO:0000256" key="9">
    <source>
        <dbReference type="ARBA" id="ARBA00022917"/>
    </source>
</evidence>
<evidence type="ECO:0000256" key="2">
    <source>
        <dbReference type="ARBA" id="ARBA00013168"/>
    </source>
</evidence>
<feature type="domain" description="DHHA1" evidence="12">
    <location>
        <begin position="16"/>
        <end position="65"/>
    </location>
</feature>
<evidence type="ECO:0000256" key="5">
    <source>
        <dbReference type="ARBA" id="ARBA00022598"/>
    </source>
</evidence>
<dbReference type="Gene3D" id="3.10.310.40">
    <property type="match status" value="1"/>
</dbReference>
<proteinExistence type="inferred from homology"/>
<dbReference type="RefSeq" id="WP_310866532.1">
    <property type="nucleotide sequence ID" value="NZ_JAVLSF010000865.1"/>
</dbReference>
<evidence type="ECO:0000256" key="4">
    <source>
        <dbReference type="ARBA" id="ARBA00022555"/>
    </source>
</evidence>
<dbReference type="InterPro" id="IPR003156">
    <property type="entry name" value="DHHA1_dom"/>
</dbReference>
<dbReference type="Proteomes" id="UP001268610">
    <property type="component" value="Unassembled WGS sequence"/>
</dbReference>
<name>A0AAJ2H3D8_9HYPH</name>
<keyword evidence="5" id="KW-0436">Ligase</keyword>
<evidence type="ECO:0000256" key="8">
    <source>
        <dbReference type="ARBA" id="ARBA00022884"/>
    </source>
</evidence>
<dbReference type="AlphaFoldDB" id="A0AAJ2H3D8"/>
<keyword evidence="7" id="KW-0067">ATP-binding</keyword>
<dbReference type="Pfam" id="PF02272">
    <property type="entry name" value="DHHA1"/>
    <property type="match status" value="1"/>
</dbReference>
<dbReference type="GO" id="GO:0006412">
    <property type="term" value="P:translation"/>
    <property type="evidence" value="ECO:0007669"/>
    <property type="project" value="UniProtKB-KW"/>
</dbReference>
<dbReference type="EMBL" id="JAVLSF010000865">
    <property type="protein sequence ID" value="MDR9778482.1"/>
    <property type="molecule type" value="Genomic_DNA"/>
</dbReference>
<keyword evidence="6" id="KW-0547">Nucleotide-binding</keyword>
<evidence type="ECO:0000256" key="3">
    <source>
        <dbReference type="ARBA" id="ARBA00017959"/>
    </source>
</evidence>
<keyword evidence="9" id="KW-0648">Protein biosynthesis</keyword>
<evidence type="ECO:0000313" key="13">
    <source>
        <dbReference type="EMBL" id="MDR9778482.1"/>
    </source>
</evidence>
<reference evidence="13" key="1">
    <citation type="submission" date="2023-04" db="EMBL/GenBank/DDBJ databases">
        <title>Genomic characterization of faba bean (Vicia faba) microsymbionts in Mexican soils.</title>
        <authorList>
            <person name="Rivera Orduna F.N."/>
            <person name="Guevara-Luna J."/>
            <person name="Yan J."/>
            <person name="Arroyo-Herrera I."/>
            <person name="Li Y."/>
            <person name="Vasquez-Murrieta M.S."/>
            <person name="Wang E.T."/>
        </authorList>
    </citation>
    <scope>NUCLEOTIDE SEQUENCE</scope>
    <source>
        <strain evidence="13">CH26</strain>
    </source>
</reference>
<evidence type="ECO:0000256" key="7">
    <source>
        <dbReference type="ARBA" id="ARBA00022840"/>
    </source>
</evidence>
<dbReference type="GO" id="GO:0000049">
    <property type="term" value="F:tRNA binding"/>
    <property type="evidence" value="ECO:0007669"/>
    <property type="project" value="UniProtKB-KW"/>
</dbReference>
<dbReference type="EC" id="6.1.1.7" evidence="2"/>
<keyword evidence="8" id="KW-0694">RNA-binding</keyword>
<evidence type="ECO:0000256" key="10">
    <source>
        <dbReference type="ARBA" id="ARBA00023146"/>
    </source>
</evidence>
<evidence type="ECO:0000256" key="1">
    <source>
        <dbReference type="ARBA" id="ARBA00008226"/>
    </source>
</evidence>
<comment type="similarity">
    <text evidence="1">Belongs to the class-II aminoacyl-tRNA synthetase family.</text>
</comment>
<dbReference type="FunFam" id="3.10.310.40:FF:000001">
    <property type="entry name" value="Alanine--tRNA ligase"/>
    <property type="match status" value="1"/>
</dbReference>
<dbReference type="GO" id="GO:0004813">
    <property type="term" value="F:alanine-tRNA ligase activity"/>
    <property type="evidence" value="ECO:0007669"/>
    <property type="project" value="UniProtKB-EC"/>
</dbReference>
<protein>
    <recommendedName>
        <fullName evidence="3">Alanine--tRNA ligase</fullName>
        <ecNumber evidence="2">6.1.1.7</ecNumber>
    </recommendedName>
    <alternativeName>
        <fullName evidence="11">Alanyl-tRNA synthetase</fullName>
    </alternativeName>
</protein>
<sequence>IEGDKVALLASVGKDHTAKIKAGDIIKHLTQQLGGKGGGKPDLAQGGAPLAPNYADVMGSLADWLATKIAG</sequence>
<gene>
    <name evidence="13" type="ORF">RJJ65_38735</name>
</gene>
<keyword evidence="4" id="KW-0820">tRNA-binding</keyword>